<accession>A0A8J8FEV1</accession>
<dbReference type="RefSeq" id="WP_171607244.1">
    <property type="nucleotide sequence ID" value="NZ_WHPF01000005.1"/>
</dbReference>
<proteinExistence type="predicted"/>
<dbReference type="EMBL" id="WHPF01000005">
    <property type="protein sequence ID" value="NNV55312.1"/>
    <property type="molecule type" value="Genomic_DNA"/>
</dbReference>
<comment type="caution">
    <text evidence="1">The sequence shown here is derived from an EMBL/GenBank/DDBJ whole genome shotgun (WGS) entry which is preliminary data.</text>
</comment>
<sequence length="87" mass="9794">MNLLLISATASKAQTAPAPANNSFKPVKDSSQYFSLRILPANYYATNIGFFCKKELQLQKTTKIPLKFRLGSIEYTNKLEGKNAIWH</sequence>
<name>A0A8J8FEV1_9BACT</name>
<gene>
    <name evidence="1" type="ORF">GD597_07575</name>
</gene>
<dbReference type="AlphaFoldDB" id="A0A8J8FEV1"/>
<organism evidence="1 2">
    <name type="scientific">Limnovirga soli</name>
    <dbReference type="NCBI Taxonomy" id="2656915"/>
    <lineage>
        <taxon>Bacteria</taxon>
        <taxon>Pseudomonadati</taxon>
        <taxon>Bacteroidota</taxon>
        <taxon>Chitinophagia</taxon>
        <taxon>Chitinophagales</taxon>
        <taxon>Chitinophagaceae</taxon>
        <taxon>Limnovirga</taxon>
    </lineage>
</organism>
<evidence type="ECO:0000313" key="1">
    <source>
        <dbReference type="EMBL" id="NNV55312.1"/>
    </source>
</evidence>
<keyword evidence="2" id="KW-1185">Reference proteome</keyword>
<protein>
    <submittedName>
        <fullName evidence="1">Uncharacterized protein</fullName>
    </submittedName>
</protein>
<reference evidence="1" key="1">
    <citation type="submission" date="2019-10" db="EMBL/GenBank/DDBJ databases">
        <title>Draft genome sequence of Panacibacter sp. KCS-6.</title>
        <authorList>
            <person name="Yim K.J."/>
        </authorList>
    </citation>
    <scope>NUCLEOTIDE SEQUENCE</scope>
    <source>
        <strain evidence="1">KCS-6</strain>
    </source>
</reference>
<evidence type="ECO:0000313" key="2">
    <source>
        <dbReference type="Proteomes" id="UP000598971"/>
    </source>
</evidence>
<dbReference type="Proteomes" id="UP000598971">
    <property type="component" value="Unassembled WGS sequence"/>
</dbReference>